<organism evidence="1 2">
    <name type="scientific">Meganyctiphanes norvegica</name>
    <name type="common">Northern krill</name>
    <name type="synonym">Thysanopoda norvegica</name>
    <dbReference type="NCBI Taxonomy" id="48144"/>
    <lineage>
        <taxon>Eukaryota</taxon>
        <taxon>Metazoa</taxon>
        <taxon>Ecdysozoa</taxon>
        <taxon>Arthropoda</taxon>
        <taxon>Crustacea</taxon>
        <taxon>Multicrustacea</taxon>
        <taxon>Malacostraca</taxon>
        <taxon>Eumalacostraca</taxon>
        <taxon>Eucarida</taxon>
        <taxon>Euphausiacea</taxon>
        <taxon>Euphausiidae</taxon>
        <taxon>Meganyctiphanes</taxon>
    </lineage>
</organism>
<proteinExistence type="predicted"/>
<name>A0AAV2RMI5_MEGNR</name>
<evidence type="ECO:0008006" key="3">
    <source>
        <dbReference type="Google" id="ProtNLM"/>
    </source>
</evidence>
<dbReference type="SUPFAM" id="SSF50891">
    <property type="entry name" value="Cyclophilin-like"/>
    <property type="match status" value="1"/>
</dbReference>
<dbReference type="AlphaFoldDB" id="A0AAV2RMI5"/>
<dbReference type="Proteomes" id="UP001497623">
    <property type="component" value="Unassembled WGS sequence"/>
</dbReference>
<comment type="caution">
    <text evidence="1">The sequence shown here is derived from an EMBL/GenBank/DDBJ whole genome shotgun (WGS) entry which is preliminary data.</text>
</comment>
<evidence type="ECO:0000313" key="1">
    <source>
        <dbReference type="EMBL" id="CAL4128224.1"/>
    </source>
</evidence>
<dbReference type="InterPro" id="IPR029000">
    <property type="entry name" value="Cyclophilin-like_dom_sf"/>
</dbReference>
<keyword evidence="2" id="KW-1185">Reference proteome</keyword>
<evidence type="ECO:0000313" key="2">
    <source>
        <dbReference type="Proteomes" id="UP001497623"/>
    </source>
</evidence>
<protein>
    <recommendedName>
        <fullName evidence="3">Galectin</fullName>
    </recommendedName>
</protein>
<dbReference type="EMBL" id="CAXKWB010025465">
    <property type="protein sequence ID" value="CAL4128224.1"/>
    <property type="molecule type" value="Genomic_DNA"/>
</dbReference>
<accession>A0AAV2RMI5</accession>
<gene>
    <name evidence="1" type="ORF">MNOR_LOCUS25995</name>
</gene>
<feature type="non-terminal residue" evidence="1">
    <location>
        <position position="1"/>
    </location>
</feature>
<sequence length="208" mass="23430">ALVEDRAVFAEMIIKNEKRHAKVSQHEGKSHLHAFLKQKLADGCICRPFDHFQKMFPAEAPLVFVELSLGDTVQGRVYIRLHKEVPNIRENVVQNFTGQRGPSLRGVKFDYRNSDWLETAGLPFSEVPVIRDSNGRSKAKRGDVVGYFARGYLEEICFQVSATCSYSSDCCVFGHVEAGGMDVIQTCCDNYRDNYVTISDCGLVLEQE</sequence>
<reference evidence="1 2" key="1">
    <citation type="submission" date="2024-05" db="EMBL/GenBank/DDBJ databases">
        <authorList>
            <person name="Wallberg A."/>
        </authorList>
    </citation>
    <scope>NUCLEOTIDE SEQUENCE [LARGE SCALE GENOMIC DNA]</scope>
</reference>